<dbReference type="PANTHER" id="PTHR11697:SF230">
    <property type="entry name" value="ZINC FINGER, MYM DOMAIN CONTAINING 1"/>
    <property type="match status" value="1"/>
</dbReference>
<dbReference type="EnsemblPlants" id="KRH16126">
    <property type="protein sequence ID" value="KRH16126"/>
    <property type="gene ID" value="GLYMA_14G133900"/>
</dbReference>
<dbReference type="PaxDb" id="3847-GLYMA14G17334.1"/>
<evidence type="ECO:0000313" key="3">
    <source>
        <dbReference type="EnsemblPlants" id="KRH16126"/>
    </source>
</evidence>
<reference evidence="2" key="3">
    <citation type="submission" date="2018-07" db="EMBL/GenBank/DDBJ databases">
        <title>WGS assembly of Glycine max.</title>
        <authorList>
            <person name="Schmutz J."/>
            <person name="Cannon S."/>
            <person name="Schlueter J."/>
            <person name="Ma J."/>
            <person name="Mitros T."/>
            <person name="Nelson W."/>
            <person name="Hyten D."/>
            <person name="Song Q."/>
            <person name="Thelen J."/>
            <person name="Cheng J."/>
            <person name="Xu D."/>
            <person name="Hellsten U."/>
            <person name="May G."/>
            <person name="Yu Y."/>
            <person name="Sakurai T."/>
            <person name="Umezawa T."/>
            <person name="Bhattacharyya M."/>
            <person name="Sandhu D."/>
            <person name="Valliyodan B."/>
            <person name="Lindquist E."/>
            <person name="Peto M."/>
            <person name="Grant D."/>
            <person name="Shu S."/>
            <person name="Goodstein D."/>
            <person name="Barry K."/>
            <person name="Futrell-Griggs M."/>
            <person name="Abernathy B."/>
            <person name="Du J."/>
            <person name="Tian Z."/>
            <person name="Zhu L."/>
            <person name="Gill N."/>
            <person name="Joshi T."/>
            <person name="Libault M."/>
            <person name="Sethuraman A."/>
            <person name="Zhang X."/>
            <person name="Shinozaki K."/>
            <person name="Nguyen H."/>
            <person name="Wing R."/>
            <person name="Cregan P."/>
            <person name="Specht J."/>
            <person name="Grimwood J."/>
            <person name="Rokhsar D."/>
            <person name="Stacey G."/>
            <person name="Shoemaker R."/>
            <person name="Jackson S."/>
        </authorList>
    </citation>
    <scope>NUCLEOTIDE SEQUENCE</scope>
    <source>
        <tissue evidence="2">Callus</tissue>
    </source>
</reference>
<dbReference type="SMART" id="SM00597">
    <property type="entry name" value="ZnF_TTF"/>
    <property type="match status" value="1"/>
</dbReference>
<reference evidence="3" key="2">
    <citation type="submission" date="2018-02" db="UniProtKB">
        <authorList>
            <consortium name="EnsemblPlants"/>
        </authorList>
    </citation>
    <scope>IDENTIFICATION</scope>
    <source>
        <strain evidence="3">Williams 82</strain>
    </source>
</reference>
<sequence>MAPQRRTTIRGSSLLSRAILGIEEVDISSLEKDLGKRFSIWKYPVDQHDKIHRAYINVGPYQPKNIVFPTSTIGKHHRQFQPSWYNKFPSWLEYSPHKDVVFCLPCYLFNNNHDQSQHIEKVFDKQSAEIIAKNRLRLKTSIDVVRWFTFQACAFRGNDESLQSLNRGNFIELVNLMASYSSKVANVVLEKAPGNAQYISPSIQKEILYIFARRVRVAIREEIEQIAIVLRFMDKDGHVQERFFDLIHVVDTSSLTLKKQISSVLSRHCLDIQNLHGQGYNGASNMRGEWNGLQALFLKDCPYALYSLSCSSPTTCSIAHATIIANLIASDDIETSNGLNQIGTLQRTTDTRWGSHLNFVRSLLCMFDATCEVLQNATEDGNYSLRGNANSAYDILTSFEFFFFNQDILNVMSLVSTTKSLLQRMRESSWDGFFKEVESFCEKHEIIVPHMTTLYIPRRVEHYYRINLFIATPDTQLHELNNRFCDNMVELLTLSSTLDPKDLYKSLDMEKICDLATKFYPDNFTGQDKLHLRIQAQHYELDGPFHSELKNLSTICELCQGLTMKNKLRNKMEDEFLAGCLITYIERKITEKFDINSIIDEFYDMKKHHARL</sequence>
<evidence type="ECO:0000313" key="2">
    <source>
        <dbReference type="EMBL" id="KRH16126.1"/>
    </source>
</evidence>
<organism evidence="2">
    <name type="scientific">Glycine max</name>
    <name type="common">Soybean</name>
    <name type="synonym">Glycine hispida</name>
    <dbReference type="NCBI Taxonomy" id="3847"/>
    <lineage>
        <taxon>Eukaryota</taxon>
        <taxon>Viridiplantae</taxon>
        <taxon>Streptophyta</taxon>
        <taxon>Embryophyta</taxon>
        <taxon>Tracheophyta</taxon>
        <taxon>Spermatophyta</taxon>
        <taxon>Magnoliopsida</taxon>
        <taxon>eudicotyledons</taxon>
        <taxon>Gunneridae</taxon>
        <taxon>Pentapetalae</taxon>
        <taxon>rosids</taxon>
        <taxon>fabids</taxon>
        <taxon>Fabales</taxon>
        <taxon>Fabaceae</taxon>
        <taxon>Papilionoideae</taxon>
        <taxon>50 kb inversion clade</taxon>
        <taxon>NPAAA clade</taxon>
        <taxon>indigoferoid/millettioid clade</taxon>
        <taxon>Phaseoleae</taxon>
        <taxon>Glycine</taxon>
        <taxon>Glycine subgen. Soja</taxon>
    </lineage>
</organism>
<dbReference type="Proteomes" id="UP000008827">
    <property type="component" value="Chromosome 14"/>
</dbReference>
<dbReference type="OMA" id="SHHESAG"/>
<dbReference type="OrthoDB" id="1922832at2759"/>
<dbReference type="EMBL" id="CM000847">
    <property type="protein sequence ID" value="KRH16126.1"/>
    <property type="molecule type" value="Genomic_DNA"/>
</dbReference>
<evidence type="ECO:0000259" key="1">
    <source>
        <dbReference type="SMART" id="SM00597"/>
    </source>
</evidence>
<accession>A0A0R0GCQ3</accession>
<keyword evidence="4" id="KW-1185">Reference proteome</keyword>
<dbReference type="PANTHER" id="PTHR11697">
    <property type="entry name" value="GENERAL TRANSCRIPTION FACTOR 2-RELATED ZINC FINGER PROTEIN"/>
    <property type="match status" value="1"/>
</dbReference>
<name>A0A0R0GCQ3_SOYBN</name>
<dbReference type="InParanoid" id="A0A0R0GCQ3"/>
<evidence type="ECO:0000313" key="4">
    <source>
        <dbReference type="Proteomes" id="UP000008827"/>
    </source>
</evidence>
<dbReference type="Gramene" id="KRH16126">
    <property type="protein sequence ID" value="KRH16126"/>
    <property type="gene ID" value="GLYMA_14G133900"/>
</dbReference>
<dbReference type="InterPro" id="IPR055298">
    <property type="entry name" value="AtLOH3-like"/>
</dbReference>
<gene>
    <name evidence="2" type="ORF">GLYMA_14G133900</name>
</gene>
<proteinExistence type="predicted"/>
<reference evidence="2 3" key="1">
    <citation type="journal article" date="2010" name="Nature">
        <title>Genome sequence of the palaeopolyploid soybean.</title>
        <authorList>
            <person name="Schmutz J."/>
            <person name="Cannon S.B."/>
            <person name="Schlueter J."/>
            <person name="Ma J."/>
            <person name="Mitros T."/>
            <person name="Nelson W."/>
            <person name="Hyten D.L."/>
            <person name="Song Q."/>
            <person name="Thelen J.J."/>
            <person name="Cheng J."/>
            <person name="Xu D."/>
            <person name="Hellsten U."/>
            <person name="May G.D."/>
            <person name="Yu Y."/>
            <person name="Sakurai T."/>
            <person name="Umezawa T."/>
            <person name="Bhattacharyya M.K."/>
            <person name="Sandhu D."/>
            <person name="Valliyodan B."/>
            <person name="Lindquist E."/>
            <person name="Peto M."/>
            <person name="Grant D."/>
            <person name="Shu S."/>
            <person name="Goodstein D."/>
            <person name="Barry K."/>
            <person name="Futrell-Griggs M."/>
            <person name="Abernathy B."/>
            <person name="Du J."/>
            <person name="Tian Z."/>
            <person name="Zhu L."/>
            <person name="Gill N."/>
            <person name="Joshi T."/>
            <person name="Libault M."/>
            <person name="Sethuraman A."/>
            <person name="Zhang X.-C."/>
            <person name="Shinozaki K."/>
            <person name="Nguyen H.T."/>
            <person name="Wing R.A."/>
            <person name="Cregan P."/>
            <person name="Specht J."/>
            <person name="Grimwood J."/>
            <person name="Rokhsar D."/>
            <person name="Stacey G."/>
            <person name="Shoemaker R.C."/>
            <person name="Jackson S.A."/>
        </authorList>
    </citation>
    <scope>NUCLEOTIDE SEQUENCE [LARGE SCALE GENOMIC DNA]</scope>
    <source>
        <strain evidence="3">cv. Williams 82</strain>
        <tissue evidence="2">Callus</tissue>
    </source>
</reference>
<dbReference type="AlphaFoldDB" id="A0A0R0GCQ3"/>
<protein>
    <recommendedName>
        <fullName evidence="1">TTF-type domain-containing protein</fullName>
    </recommendedName>
</protein>
<feature type="domain" description="TTF-type" evidence="1">
    <location>
        <begin position="76"/>
        <end position="148"/>
    </location>
</feature>
<dbReference type="InterPro" id="IPR025398">
    <property type="entry name" value="DUF4371"/>
</dbReference>
<dbReference type="InterPro" id="IPR006580">
    <property type="entry name" value="Znf_TTF"/>
</dbReference>
<dbReference type="Pfam" id="PF14291">
    <property type="entry name" value="DUF4371"/>
    <property type="match status" value="1"/>
</dbReference>